<evidence type="ECO:0000259" key="3">
    <source>
        <dbReference type="Pfam" id="PF00535"/>
    </source>
</evidence>
<dbReference type="EMBL" id="VMNX01000046">
    <property type="protein sequence ID" value="MPY49850.1"/>
    <property type="molecule type" value="Genomic_DNA"/>
</dbReference>
<accession>A0A5N8WQZ8</accession>
<evidence type="ECO:0000256" key="2">
    <source>
        <dbReference type="SAM" id="MobiDB-lite"/>
    </source>
</evidence>
<dbReference type="Gene3D" id="3.90.550.10">
    <property type="entry name" value="Spore Coat Polysaccharide Biosynthesis Protein SpsA, Chain A"/>
    <property type="match status" value="1"/>
</dbReference>
<keyword evidence="1 5" id="KW-0808">Transferase</keyword>
<dbReference type="InterPro" id="IPR029044">
    <property type="entry name" value="Nucleotide-diphossugar_trans"/>
</dbReference>
<feature type="domain" description="Galactosyltransferase C-terminal" evidence="4">
    <location>
        <begin position="306"/>
        <end position="340"/>
    </location>
</feature>
<dbReference type="InterPro" id="IPR001173">
    <property type="entry name" value="Glyco_trans_2-like"/>
</dbReference>
<dbReference type="SUPFAM" id="SSF53448">
    <property type="entry name" value="Nucleotide-diphospho-sugar transferases"/>
    <property type="match status" value="1"/>
</dbReference>
<protein>
    <submittedName>
        <fullName evidence="5">Glycosyltransferase</fullName>
    </submittedName>
</protein>
<dbReference type="GO" id="GO:0016740">
    <property type="term" value="F:transferase activity"/>
    <property type="evidence" value="ECO:0007669"/>
    <property type="project" value="UniProtKB-KW"/>
</dbReference>
<organism evidence="5 6">
    <name type="scientific">Streptomyces acidicola</name>
    <dbReference type="NCBI Taxonomy" id="2596892"/>
    <lineage>
        <taxon>Bacteria</taxon>
        <taxon>Bacillati</taxon>
        <taxon>Actinomycetota</taxon>
        <taxon>Actinomycetes</taxon>
        <taxon>Kitasatosporales</taxon>
        <taxon>Streptomycetaceae</taxon>
        <taxon>Streptomyces</taxon>
    </lineage>
</organism>
<dbReference type="Proteomes" id="UP000373149">
    <property type="component" value="Unassembled WGS sequence"/>
</dbReference>
<feature type="domain" description="Glycosyltransferase 2-like" evidence="3">
    <location>
        <begin position="147"/>
        <end position="266"/>
    </location>
</feature>
<dbReference type="Pfam" id="PF02709">
    <property type="entry name" value="Glyco_transf_7C"/>
    <property type="match status" value="1"/>
</dbReference>
<feature type="region of interest" description="Disordered" evidence="2">
    <location>
        <begin position="395"/>
        <end position="424"/>
    </location>
</feature>
<reference evidence="5 6" key="1">
    <citation type="submission" date="2019-09" db="EMBL/GenBank/DDBJ databases">
        <authorList>
            <person name="Duangmal K."/>
            <person name="Teo W.F.A."/>
            <person name="Lipun K."/>
        </authorList>
    </citation>
    <scope>NUCLEOTIDE SEQUENCE [LARGE SCALE GENOMIC DNA]</scope>
    <source>
        <strain evidence="5 6">K1PN6</strain>
    </source>
</reference>
<comment type="caution">
    <text evidence="5">The sequence shown here is derived from an EMBL/GenBank/DDBJ whole genome shotgun (WGS) entry which is preliminary data.</text>
</comment>
<dbReference type="AlphaFoldDB" id="A0A5N8WQZ8"/>
<gene>
    <name evidence="5" type="ORF">FPZ41_15255</name>
</gene>
<evidence type="ECO:0000313" key="5">
    <source>
        <dbReference type="EMBL" id="MPY49850.1"/>
    </source>
</evidence>
<evidence type="ECO:0000313" key="6">
    <source>
        <dbReference type="Proteomes" id="UP000373149"/>
    </source>
</evidence>
<dbReference type="Pfam" id="PF00535">
    <property type="entry name" value="Glycos_transf_2"/>
    <property type="match status" value="1"/>
</dbReference>
<evidence type="ECO:0000259" key="4">
    <source>
        <dbReference type="Pfam" id="PF02709"/>
    </source>
</evidence>
<evidence type="ECO:0000256" key="1">
    <source>
        <dbReference type="ARBA" id="ARBA00022679"/>
    </source>
</evidence>
<keyword evidence="6" id="KW-1185">Reference proteome</keyword>
<dbReference type="InterPro" id="IPR027791">
    <property type="entry name" value="Galactosyl_T_C"/>
</dbReference>
<proteinExistence type="predicted"/>
<sequence>MAQLRPSDPEVLATAVVDSVVVVSDPDARRSGLFYWEMARPWTEAVVAAVKKAENAEIRTLGERLAEDPATPDHYHRLRTALLDQADLPSTAPLFDAAWEAECNSRIGFHLGGRHTRDAEPVSVEELRALPPGPALPPGADPEVLIVVPFRDRDTGGARLRNLLACLLALRDQSFPRDRYQVTVVESDDSPRRREAITPFADHYLFAPKAGMFNKSWAVNAGVVNTPGRNEVLCILDADVLADRDFVARNAERFRSPGVGGHMTYRKMSCLDGPTTAWAIRERLQRGSAEAGADGLRAFQLRRPPGCCLWVRTGTFHRIGGMDERYEGWGGEDNDFVYRFDVAAPFFNHDDWMLHMQHPPASLLRDDGELVNAHIPPLSWRPEGPIGQLDRFATEATEATVESAASVEPSEPAAKASAEPASGS</sequence>
<name>A0A5N8WQZ8_9ACTN</name>
<dbReference type="RefSeq" id="WP_322620256.1">
    <property type="nucleotide sequence ID" value="NZ_VMNX01000046.1"/>
</dbReference>